<dbReference type="OrthoDB" id="3296851at2"/>
<dbReference type="AlphaFoldDB" id="A0A2I0SHX3"/>
<feature type="compositionally biased region" description="Basic residues" evidence="1">
    <location>
        <begin position="1"/>
        <end position="13"/>
    </location>
</feature>
<evidence type="ECO:0000256" key="1">
    <source>
        <dbReference type="SAM" id="MobiDB-lite"/>
    </source>
</evidence>
<dbReference type="EMBL" id="PJOS01000072">
    <property type="protein sequence ID" value="PKT69527.1"/>
    <property type="molecule type" value="Genomic_DNA"/>
</dbReference>
<feature type="region of interest" description="Disordered" evidence="1">
    <location>
        <begin position="1"/>
        <end position="55"/>
    </location>
</feature>
<reference evidence="2 3" key="1">
    <citation type="submission" date="2017-12" db="EMBL/GenBank/DDBJ databases">
        <title>Streptomyces populusis sp. nov., a novel endophytic actinobacterium isolated from stems of Populus adenopoda Maxim.</title>
        <authorList>
            <person name="Wang Z."/>
        </authorList>
    </citation>
    <scope>NUCLEOTIDE SEQUENCE [LARGE SCALE GENOMIC DNA]</scope>
    <source>
        <strain evidence="2 3">A249</strain>
    </source>
</reference>
<proteinExistence type="predicted"/>
<gene>
    <name evidence="2" type="ORF">CW362_29070</name>
</gene>
<protein>
    <submittedName>
        <fullName evidence="2">Uncharacterized protein</fullName>
    </submittedName>
</protein>
<evidence type="ECO:0000313" key="3">
    <source>
        <dbReference type="Proteomes" id="UP000236178"/>
    </source>
</evidence>
<keyword evidence="3" id="KW-1185">Reference proteome</keyword>
<sequence length="174" mass="18426">MRPHRRKSRHFTHHSSVAPERTKPAGTTAPDAASPPGEGSRKERGSRPEPAKYGGTITITGRLTRANRETGRYAGSINQQAQLQFRDKNAGAYTTVRTVTSGTDGALRATVPALAEGSWRWVFAGTGTTGAATSTADYVVVKQPSPEHGPRAALVRAARGPWPLSRAAVAMAPS</sequence>
<feature type="compositionally biased region" description="Basic and acidic residues" evidence="1">
    <location>
        <begin position="39"/>
        <end position="50"/>
    </location>
</feature>
<organism evidence="2 3">
    <name type="scientific">Streptomyces populi</name>
    <dbReference type="NCBI Taxonomy" id="2058924"/>
    <lineage>
        <taxon>Bacteria</taxon>
        <taxon>Bacillati</taxon>
        <taxon>Actinomycetota</taxon>
        <taxon>Actinomycetes</taxon>
        <taxon>Kitasatosporales</taxon>
        <taxon>Streptomycetaceae</taxon>
        <taxon>Streptomyces</taxon>
    </lineage>
</organism>
<name>A0A2I0SHX3_9ACTN</name>
<comment type="caution">
    <text evidence="2">The sequence shown here is derived from an EMBL/GenBank/DDBJ whole genome shotgun (WGS) entry which is preliminary data.</text>
</comment>
<evidence type="ECO:0000313" key="2">
    <source>
        <dbReference type="EMBL" id="PKT69527.1"/>
    </source>
</evidence>
<accession>A0A2I0SHX3</accession>
<dbReference type="Proteomes" id="UP000236178">
    <property type="component" value="Unassembled WGS sequence"/>
</dbReference>
<dbReference type="RefSeq" id="WP_103552584.1">
    <property type="nucleotide sequence ID" value="NZ_KZ626911.1"/>
</dbReference>